<dbReference type="AlphaFoldDB" id="C4Q748"/>
<reference evidence="1" key="1">
    <citation type="journal article" date="2012" name="PLoS Negl. Trop. Dis.">
        <title>A systematically improved high quality genome and transcriptome of the human blood fluke Schistosoma mansoni.</title>
        <authorList>
            <person name="Protasio A.V."/>
            <person name="Tsai I.J."/>
            <person name="Babbage A."/>
            <person name="Nichol S."/>
            <person name="Hunt M."/>
            <person name="Aslett M.A."/>
            <person name="De Silva N."/>
            <person name="Velarde G.S."/>
            <person name="Anderson T.J."/>
            <person name="Clark R.C."/>
            <person name="Davidson C."/>
            <person name="Dillon G.P."/>
            <person name="Holroyd N.E."/>
            <person name="LoVerde P.T."/>
            <person name="Lloyd C."/>
            <person name="McQuillan J."/>
            <person name="Oliveira G."/>
            <person name="Otto T.D."/>
            <person name="Parker-Manuel S.J."/>
            <person name="Quail M.A."/>
            <person name="Wilson R.A."/>
            <person name="Zerlotini A."/>
            <person name="Dunne D.W."/>
            <person name="Berriman M."/>
        </authorList>
    </citation>
    <scope>NUCLEOTIDE SEQUENCE [LARGE SCALE GENOMIC DNA]</scope>
    <source>
        <strain evidence="1">Puerto Rican</strain>
    </source>
</reference>
<name>C4Q748_SCHMA</name>
<sequence>MLFIKIYFLNICFIRQRTWI</sequence>
<organism evidence="1 2">
    <name type="scientific">Schistosoma mansoni</name>
    <name type="common">Blood fluke</name>
    <dbReference type="NCBI Taxonomy" id="6183"/>
    <lineage>
        <taxon>Eukaryota</taxon>
        <taxon>Metazoa</taxon>
        <taxon>Spiralia</taxon>
        <taxon>Lophotrochozoa</taxon>
        <taxon>Platyhelminthes</taxon>
        <taxon>Trematoda</taxon>
        <taxon>Digenea</taxon>
        <taxon>Strigeidida</taxon>
        <taxon>Schistosomatoidea</taxon>
        <taxon>Schistosomatidae</taxon>
        <taxon>Schistosoma</taxon>
    </lineage>
</organism>
<evidence type="ECO:0000313" key="2">
    <source>
        <dbReference type="WBParaSite" id="Smp_242040.1"/>
    </source>
</evidence>
<dbReference type="WBParaSite" id="Smp_242040.1">
    <property type="protein sequence ID" value="Smp_242040.1"/>
    <property type="gene ID" value="Smp_242040"/>
</dbReference>
<accession>C4Q748</accession>
<reference evidence="2" key="2">
    <citation type="submission" date="2019-11" db="UniProtKB">
        <authorList>
            <consortium name="WormBaseParasite"/>
        </authorList>
    </citation>
    <scope>IDENTIFICATION</scope>
    <source>
        <strain evidence="2">Puerto Rican</strain>
    </source>
</reference>
<proteinExistence type="predicted"/>
<dbReference type="HOGENOM" id="CLU_3428617_0_0_1"/>
<dbReference type="InParanoid" id="C4Q748"/>
<keyword evidence="1" id="KW-1185">Reference proteome</keyword>
<dbReference type="Proteomes" id="UP000008854">
    <property type="component" value="Unassembled WGS sequence"/>
</dbReference>
<evidence type="ECO:0000313" key="1">
    <source>
        <dbReference type="Proteomes" id="UP000008854"/>
    </source>
</evidence>
<protein>
    <submittedName>
        <fullName evidence="2">Uncharacterized protein</fullName>
    </submittedName>
</protein>